<protein>
    <submittedName>
        <fullName evidence="2">Uncharacterized protein</fullName>
    </submittedName>
</protein>
<comment type="caution">
    <text evidence="2">The sequence shown here is derived from an EMBL/GenBank/DDBJ whole genome shotgun (WGS) entry which is preliminary data.</text>
</comment>
<feature type="chain" id="PRO_5042998675" evidence="1">
    <location>
        <begin position="21"/>
        <end position="201"/>
    </location>
</feature>
<dbReference type="Pfam" id="PF17615">
    <property type="entry name" value="C166"/>
    <property type="match status" value="1"/>
</dbReference>
<name>A0AAN6UZ50_9PEZI</name>
<evidence type="ECO:0000313" key="2">
    <source>
        <dbReference type="EMBL" id="KAK4141745.1"/>
    </source>
</evidence>
<feature type="signal peptide" evidence="1">
    <location>
        <begin position="1"/>
        <end position="20"/>
    </location>
</feature>
<evidence type="ECO:0000256" key="1">
    <source>
        <dbReference type="SAM" id="SignalP"/>
    </source>
</evidence>
<sequence length="201" mass="20927">MVSFRSLFAGAAILAAPIMAALSPEQIAAGINSITEKTQALQAPAQSITLVNAPLIIIGQGPFPEIIAGFADIVSTATSLANQIGASTVKKREALSARQSGAEVVSDAFRAYVRVNQALLNILIGKAGLLEQVPLVGAPVASALRGVEAITDSIAITLINLFEERAAELTSDANSNDATLTITIQKYEGLQLKKRAETFIA</sequence>
<accession>A0AAN6UZ50</accession>
<gene>
    <name evidence="2" type="ORF">C8A04DRAFT_30586</name>
</gene>
<reference evidence="2" key="2">
    <citation type="submission" date="2023-05" db="EMBL/GenBank/DDBJ databases">
        <authorList>
            <consortium name="Lawrence Berkeley National Laboratory"/>
            <person name="Steindorff A."/>
            <person name="Hensen N."/>
            <person name="Bonometti L."/>
            <person name="Westerberg I."/>
            <person name="Brannstrom I.O."/>
            <person name="Guillou S."/>
            <person name="Cros-Aarteil S."/>
            <person name="Calhoun S."/>
            <person name="Haridas S."/>
            <person name="Kuo A."/>
            <person name="Mondo S."/>
            <person name="Pangilinan J."/>
            <person name="Riley R."/>
            <person name="Labutti K."/>
            <person name="Andreopoulos B."/>
            <person name="Lipzen A."/>
            <person name="Chen C."/>
            <person name="Yanf M."/>
            <person name="Daum C."/>
            <person name="Ng V."/>
            <person name="Clum A."/>
            <person name="Ohm R."/>
            <person name="Martin F."/>
            <person name="Silar P."/>
            <person name="Natvig D."/>
            <person name="Lalanne C."/>
            <person name="Gautier V."/>
            <person name="Ament-Velasquez S.L."/>
            <person name="Kruys A."/>
            <person name="Hutchinson M.I."/>
            <person name="Powell A.J."/>
            <person name="Barry K."/>
            <person name="Miller A.N."/>
            <person name="Grigoriev I.V."/>
            <person name="Debuchy R."/>
            <person name="Gladieux P."/>
            <person name="Thoren M.H."/>
            <person name="Johannesson H."/>
        </authorList>
    </citation>
    <scope>NUCLEOTIDE SEQUENCE</scope>
    <source>
        <strain evidence="2">CBS 141.50</strain>
    </source>
</reference>
<dbReference type="RefSeq" id="XP_062635116.1">
    <property type="nucleotide sequence ID" value="XM_062781431.1"/>
</dbReference>
<keyword evidence="1" id="KW-0732">Signal</keyword>
<organism evidence="2 3">
    <name type="scientific">Dichotomopilus funicola</name>
    <dbReference type="NCBI Taxonomy" id="1934379"/>
    <lineage>
        <taxon>Eukaryota</taxon>
        <taxon>Fungi</taxon>
        <taxon>Dikarya</taxon>
        <taxon>Ascomycota</taxon>
        <taxon>Pezizomycotina</taxon>
        <taxon>Sordariomycetes</taxon>
        <taxon>Sordariomycetidae</taxon>
        <taxon>Sordariales</taxon>
        <taxon>Chaetomiaceae</taxon>
        <taxon>Dichotomopilus</taxon>
    </lineage>
</organism>
<dbReference type="Proteomes" id="UP001302676">
    <property type="component" value="Unassembled WGS sequence"/>
</dbReference>
<evidence type="ECO:0000313" key="3">
    <source>
        <dbReference type="Proteomes" id="UP001302676"/>
    </source>
</evidence>
<proteinExistence type="predicted"/>
<dbReference type="AlphaFoldDB" id="A0AAN6UZ50"/>
<dbReference type="EMBL" id="MU853606">
    <property type="protein sequence ID" value="KAK4141745.1"/>
    <property type="molecule type" value="Genomic_DNA"/>
</dbReference>
<dbReference type="GeneID" id="87818044"/>
<keyword evidence="3" id="KW-1185">Reference proteome</keyword>
<reference evidence="2" key="1">
    <citation type="journal article" date="2023" name="Mol. Phylogenet. Evol.">
        <title>Genome-scale phylogeny and comparative genomics of the fungal order Sordariales.</title>
        <authorList>
            <person name="Hensen N."/>
            <person name="Bonometti L."/>
            <person name="Westerberg I."/>
            <person name="Brannstrom I.O."/>
            <person name="Guillou S."/>
            <person name="Cros-Aarteil S."/>
            <person name="Calhoun S."/>
            <person name="Haridas S."/>
            <person name="Kuo A."/>
            <person name="Mondo S."/>
            <person name="Pangilinan J."/>
            <person name="Riley R."/>
            <person name="LaButti K."/>
            <person name="Andreopoulos B."/>
            <person name="Lipzen A."/>
            <person name="Chen C."/>
            <person name="Yan M."/>
            <person name="Daum C."/>
            <person name="Ng V."/>
            <person name="Clum A."/>
            <person name="Steindorff A."/>
            <person name="Ohm R.A."/>
            <person name="Martin F."/>
            <person name="Silar P."/>
            <person name="Natvig D.O."/>
            <person name="Lalanne C."/>
            <person name="Gautier V."/>
            <person name="Ament-Velasquez S.L."/>
            <person name="Kruys A."/>
            <person name="Hutchinson M.I."/>
            <person name="Powell A.J."/>
            <person name="Barry K."/>
            <person name="Miller A.N."/>
            <person name="Grigoriev I.V."/>
            <person name="Debuchy R."/>
            <person name="Gladieux P."/>
            <person name="Hiltunen Thoren M."/>
            <person name="Johannesson H."/>
        </authorList>
    </citation>
    <scope>NUCLEOTIDE SEQUENCE</scope>
    <source>
        <strain evidence="2">CBS 141.50</strain>
    </source>
</reference>